<evidence type="ECO:0000313" key="4">
    <source>
        <dbReference type="Proteomes" id="UP000689195"/>
    </source>
</evidence>
<sequence>MKQKSIREQQLEISYEQIRDSFQQLQLEFGQLRKRSKNERSQCIRKDQIHKKKVSQGSSNNMKGKPNIRAMLCKSKHSVKINNRKQLCQNNVSGTLKGQMKILKTKFSVGMQKSLDIHPIFWSSIVTSSHLDFQSLKYILK</sequence>
<dbReference type="EMBL" id="CAJJDO010000020">
    <property type="protein sequence ID" value="CAD8149938.1"/>
    <property type="molecule type" value="Genomic_DNA"/>
</dbReference>
<dbReference type="AlphaFoldDB" id="A0A8S1TDK1"/>
<proteinExistence type="predicted"/>
<reference evidence="3" key="1">
    <citation type="submission" date="2021-01" db="EMBL/GenBank/DDBJ databases">
        <authorList>
            <consortium name="Genoscope - CEA"/>
            <person name="William W."/>
        </authorList>
    </citation>
    <scope>NUCLEOTIDE SEQUENCE</scope>
</reference>
<name>A0A8S1TDK1_9CILI</name>
<feature type="region of interest" description="Disordered" evidence="2">
    <location>
        <begin position="36"/>
        <end position="66"/>
    </location>
</feature>
<keyword evidence="4" id="KW-1185">Reference proteome</keyword>
<evidence type="ECO:0000256" key="2">
    <source>
        <dbReference type="SAM" id="MobiDB-lite"/>
    </source>
</evidence>
<feature type="coiled-coil region" evidence="1">
    <location>
        <begin position="8"/>
        <end position="35"/>
    </location>
</feature>
<evidence type="ECO:0000313" key="3">
    <source>
        <dbReference type="EMBL" id="CAD8149938.1"/>
    </source>
</evidence>
<keyword evidence="1" id="KW-0175">Coiled coil</keyword>
<feature type="compositionally biased region" description="Basic and acidic residues" evidence="2">
    <location>
        <begin position="38"/>
        <end position="47"/>
    </location>
</feature>
<protein>
    <submittedName>
        <fullName evidence="3">Uncharacterized protein</fullName>
    </submittedName>
</protein>
<accession>A0A8S1TDK1</accession>
<gene>
    <name evidence="3" type="ORF">PPENT_87.1.T0200009</name>
</gene>
<dbReference type="Proteomes" id="UP000689195">
    <property type="component" value="Unassembled WGS sequence"/>
</dbReference>
<comment type="caution">
    <text evidence="3">The sequence shown here is derived from an EMBL/GenBank/DDBJ whole genome shotgun (WGS) entry which is preliminary data.</text>
</comment>
<organism evidence="3 4">
    <name type="scientific">Paramecium pentaurelia</name>
    <dbReference type="NCBI Taxonomy" id="43138"/>
    <lineage>
        <taxon>Eukaryota</taxon>
        <taxon>Sar</taxon>
        <taxon>Alveolata</taxon>
        <taxon>Ciliophora</taxon>
        <taxon>Intramacronucleata</taxon>
        <taxon>Oligohymenophorea</taxon>
        <taxon>Peniculida</taxon>
        <taxon>Parameciidae</taxon>
        <taxon>Paramecium</taxon>
    </lineage>
</organism>
<evidence type="ECO:0000256" key="1">
    <source>
        <dbReference type="SAM" id="Coils"/>
    </source>
</evidence>